<sequence length="1306" mass="139152">MLKKILFAFAIIFGTLINAQTTLIDPAGDGGFENGADFAANGWTLENGPTGLPPILPFNTWSKWALNTAAASPTGASAYITNNLSAPIPPYSYGATSQDPNSPKIYRDVTFPAPENDITLNFDWKGVGDGEDYLRVWLVPGGSAIGYGSITATVPAGSVQLGVDYNSQATWTNTTITIPSTYAGTTAQLVFEWRNNNTSTGTTPAAIDNISIVTQTIISYCTPSSSGTSYWIEDFYTNVGGAALDISNLGSGLAASGYEDNTATEIVEQFPGGVVDFIAEFQGVFSTYGFNIWVDFNNNGVFTDAGEKVYASGAYVTNVDADFVVPPATTPGDYRMRIRANYNAIDPNSCSAITNGEAEDYTLRVANTTCVNDPSAITISTIDFTTATIGWTAASPIPSIGYEYFVTTNTNVPLANQIATGTTNNVTTTANLTGLADGTTYYVWVRSICDTSFGGTGNWFGPESFSTLVSPPTTTDVSICPGDLGPNYLTATSSACAAPVNLGTQLNGAMDAATDPVAAQPDLPTLSAGSSATCAFKSQTSNYDAIDFSVDVTGSYTFEMDAPTPDFDAMAYIVVNDGTFTPGSCATGTWILGDDDSGPSLEPQLVVNLTAGINYTLITTKWSSSFDTTHTGSYTWNIAGPGSLLGPIVGSMDWYTSASGGSPIFSGVDFDPVGVAGSGLPDSNTTGIYTYWAACATSPTVRTPANFIIGKVWTGAIDSDWNTAGNWSPSGIPDDTDCVVVPNVANAPVINTGIDGLGNRLIVQSGGLLAQASNSSLTITDAVTVEAGGTYSIDDSASLVQINDVANTVNGTFQIARTATVRENDYVYWSSPVTAFNIENVSPGTPNGFKYEWLPTVGTRAPGPPPDNNPNDYGDWQAANTGVMSPGKGYAIKAPTGHGATPAPLTAVFSGTPNNGSIAQTIGKGDYTGAPYSYIPYAATSLNVTSEDDNWNFIGNPYPSALHLEDFLYHPAHSSFIDGTAYIWTHNTDIGTNGQSFYDEFTYSYSNADYLAVNATGNSLPTPYKGFVASGQGFFVLMTDFSANTTETVYFENYMRNAGNRNDQFYRSADTSTVENTEANTEDKHRIWLDFINPSGNTNTTLIGYIDGATNERDRSFDAKHTRGAGLNLYSMIEDDAYLIQGRQTPFVDTDRVPLGINVTEAGMQTIAINTLEGLFSNTEQHIYIEDATTGITHNLNSAPYLFTSEIGIINDRFILTYRASTLSVDDFELDNGIKVYEENETIVVTSTRETIASIEVYDMLGRTLFNKRSINSDRFTINDISPNNATLIVKVKLVNGQQKIAKMIF</sequence>
<evidence type="ECO:0000313" key="4">
    <source>
        <dbReference type="Proteomes" id="UP000256980"/>
    </source>
</evidence>
<dbReference type="NCBIfam" id="NF033708">
    <property type="entry name" value="T9SS_Cterm_ChiA"/>
    <property type="match status" value="1"/>
</dbReference>
<dbReference type="SUPFAM" id="SSF49265">
    <property type="entry name" value="Fibronectin type III"/>
    <property type="match status" value="1"/>
</dbReference>
<feature type="domain" description="Fibronectin type-III" evidence="2">
    <location>
        <begin position="373"/>
        <end position="470"/>
    </location>
</feature>
<dbReference type="InterPro" id="IPR013783">
    <property type="entry name" value="Ig-like_fold"/>
</dbReference>
<evidence type="ECO:0000256" key="1">
    <source>
        <dbReference type="SAM" id="SignalP"/>
    </source>
</evidence>
<gene>
    <name evidence="3" type="ORF">DFQ10_106203</name>
</gene>
<comment type="caution">
    <text evidence="3">The sequence shown here is derived from an EMBL/GenBank/DDBJ whole genome shotgun (WGS) entry which is preliminary data.</text>
</comment>
<evidence type="ECO:0000259" key="2">
    <source>
        <dbReference type="PROSITE" id="PS50853"/>
    </source>
</evidence>
<name>A0A3D9H1B3_9FLAO</name>
<feature type="chain" id="PRO_5017776974" description="Fibronectin type-III domain-containing protein" evidence="1">
    <location>
        <begin position="20"/>
        <end position="1306"/>
    </location>
</feature>
<accession>A0A3D9H1B3</accession>
<organism evidence="3 4">
    <name type="scientific">Winogradskyella eximia</name>
    <dbReference type="NCBI Taxonomy" id="262006"/>
    <lineage>
        <taxon>Bacteria</taxon>
        <taxon>Pseudomonadati</taxon>
        <taxon>Bacteroidota</taxon>
        <taxon>Flavobacteriia</taxon>
        <taxon>Flavobacteriales</taxon>
        <taxon>Flavobacteriaceae</taxon>
        <taxon>Winogradskyella</taxon>
    </lineage>
</organism>
<dbReference type="Pfam" id="PF20009">
    <property type="entry name" value="GEVED"/>
    <property type="match status" value="1"/>
</dbReference>
<evidence type="ECO:0000313" key="3">
    <source>
        <dbReference type="EMBL" id="RED43290.1"/>
    </source>
</evidence>
<proteinExistence type="predicted"/>
<dbReference type="EMBL" id="QRDV01000006">
    <property type="protein sequence ID" value="RED43290.1"/>
    <property type="molecule type" value="Genomic_DNA"/>
</dbReference>
<dbReference type="Proteomes" id="UP000256980">
    <property type="component" value="Unassembled WGS sequence"/>
</dbReference>
<dbReference type="InterPro" id="IPR036116">
    <property type="entry name" value="FN3_sf"/>
</dbReference>
<dbReference type="PROSITE" id="PS50853">
    <property type="entry name" value="FN3"/>
    <property type="match status" value="1"/>
</dbReference>
<dbReference type="InterPro" id="IPR045474">
    <property type="entry name" value="GEVED"/>
</dbReference>
<feature type="signal peptide" evidence="1">
    <location>
        <begin position="1"/>
        <end position="19"/>
    </location>
</feature>
<dbReference type="Gene3D" id="2.60.40.10">
    <property type="entry name" value="Immunoglobulins"/>
    <property type="match status" value="1"/>
</dbReference>
<reference evidence="3 4" key="1">
    <citation type="submission" date="2018-07" db="EMBL/GenBank/DDBJ databases">
        <title>Genomic Encyclopedia of Type Strains, Phase III (KMG-III): the genomes of soil and plant-associated and newly described type strains.</title>
        <authorList>
            <person name="Whitman W."/>
        </authorList>
    </citation>
    <scope>NUCLEOTIDE SEQUENCE [LARGE SCALE GENOMIC DNA]</scope>
    <source>
        <strain evidence="3 4">CECT 7946</strain>
    </source>
</reference>
<keyword evidence="1" id="KW-0732">Signal</keyword>
<dbReference type="InterPro" id="IPR003961">
    <property type="entry name" value="FN3_dom"/>
</dbReference>
<dbReference type="OrthoDB" id="1652165at2"/>
<protein>
    <recommendedName>
        <fullName evidence="2">Fibronectin type-III domain-containing protein</fullName>
    </recommendedName>
</protein>
<keyword evidence="4" id="KW-1185">Reference proteome</keyword>
<dbReference type="RefSeq" id="WP_115817971.1">
    <property type="nucleotide sequence ID" value="NZ_QRDV01000006.1"/>
</dbReference>